<feature type="region of interest" description="Disordered" evidence="1">
    <location>
        <begin position="185"/>
        <end position="209"/>
    </location>
</feature>
<organism evidence="3 4">
    <name type="scientific">Planococcus halotolerans</name>
    <dbReference type="NCBI Taxonomy" id="2233542"/>
    <lineage>
        <taxon>Bacteria</taxon>
        <taxon>Bacillati</taxon>
        <taxon>Bacillota</taxon>
        <taxon>Bacilli</taxon>
        <taxon>Bacillales</taxon>
        <taxon>Caryophanaceae</taxon>
        <taxon>Planococcus</taxon>
    </lineage>
</organism>
<accession>A0A365L3P6</accession>
<reference evidence="3 4" key="1">
    <citation type="submission" date="2018-06" db="EMBL/GenBank/DDBJ databases">
        <title>The draft genome sequences of strains SCU63 and S1.</title>
        <authorList>
            <person name="Gan L."/>
        </authorList>
    </citation>
    <scope>NUCLEOTIDE SEQUENCE [LARGE SCALE GENOMIC DNA]</scope>
    <source>
        <strain evidence="3 4">SCU63</strain>
    </source>
</reference>
<evidence type="ECO:0000256" key="2">
    <source>
        <dbReference type="SAM" id="SignalP"/>
    </source>
</evidence>
<sequence>MIKGKKFTVIALSLMLTTGFASSALANNGKGAGLAEAPGQSENFSKGITTLVDVAEKVSYDTIEETFSEITSVTSTPFSETIVGEPVVTVKSYEEKHPSKDWYKIVTETTTSIPTTTRVWEDTTTVTTHYSYETLVTITETTTTTSTHRGAPGSNGKHLSEVSVIDVTSVAGEKVLLGSEDTEVVTPGEVTETTTSSVSTKTLKSDWIK</sequence>
<proteinExistence type="predicted"/>
<protein>
    <recommendedName>
        <fullName evidence="5">DUF1541 domain-containing protein</fullName>
    </recommendedName>
</protein>
<feature type="chain" id="PRO_5016866899" description="DUF1541 domain-containing protein" evidence="2">
    <location>
        <begin position="27"/>
        <end position="209"/>
    </location>
</feature>
<dbReference type="Proteomes" id="UP000251002">
    <property type="component" value="Unassembled WGS sequence"/>
</dbReference>
<keyword evidence="4" id="KW-1185">Reference proteome</keyword>
<name>A0A365L3P6_9BACL</name>
<dbReference type="RefSeq" id="WP_112223227.1">
    <property type="nucleotide sequence ID" value="NZ_CP047673.1"/>
</dbReference>
<evidence type="ECO:0000313" key="3">
    <source>
        <dbReference type="EMBL" id="RAZ79659.1"/>
    </source>
</evidence>
<feature type="signal peptide" evidence="2">
    <location>
        <begin position="1"/>
        <end position="26"/>
    </location>
</feature>
<dbReference type="EMBL" id="QLZR01000002">
    <property type="protein sequence ID" value="RAZ79659.1"/>
    <property type="molecule type" value="Genomic_DNA"/>
</dbReference>
<comment type="caution">
    <text evidence="3">The sequence shown here is derived from an EMBL/GenBank/DDBJ whole genome shotgun (WGS) entry which is preliminary data.</text>
</comment>
<evidence type="ECO:0008006" key="5">
    <source>
        <dbReference type="Google" id="ProtNLM"/>
    </source>
</evidence>
<dbReference type="AlphaFoldDB" id="A0A365L3P6"/>
<evidence type="ECO:0000256" key="1">
    <source>
        <dbReference type="SAM" id="MobiDB-lite"/>
    </source>
</evidence>
<evidence type="ECO:0000313" key="4">
    <source>
        <dbReference type="Proteomes" id="UP000251002"/>
    </source>
</evidence>
<keyword evidence="2" id="KW-0732">Signal</keyword>
<gene>
    <name evidence="3" type="ORF">DP120_08670</name>
</gene>
<feature type="compositionally biased region" description="Low complexity" evidence="1">
    <location>
        <begin position="185"/>
        <end position="202"/>
    </location>
</feature>